<reference evidence="1 2" key="1">
    <citation type="submission" date="2016-10" db="EMBL/GenBank/DDBJ databases">
        <authorList>
            <person name="de Groot N.N."/>
        </authorList>
    </citation>
    <scope>NUCLEOTIDE SEQUENCE [LARGE SCALE GENOMIC DNA]</scope>
    <source>
        <strain evidence="1 2">CGMCC 4.5727</strain>
    </source>
</reference>
<dbReference type="InterPro" id="IPR043767">
    <property type="entry name" value="DUF5713"/>
</dbReference>
<organism evidence="1 2">
    <name type="scientific">Streptomyces indicus</name>
    <dbReference type="NCBI Taxonomy" id="417292"/>
    <lineage>
        <taxon>Bacteria</taxon>
        <taxon>Bacillati</taxon>
        <taxon>Actinomycetota</taxon>
        <taxon>Actinomycetes</taxon>
        <taxon>Kitasatosporales</taxon>
        <taxon>Streptomycetaceae</taxon>
        <taxon>Streptomyces</taxon>
    </lineage>
</organism>
<keyword evidence="2" id="KW-1185">Reference proteome</keyword>
<dbReference type="RefSeq" id="WP_093612168.1">
    <property type="nucleotide sequence ID" value="NZ_FNFF01000007.1"/>
</dbReference>
<proteinExistence type="predicted"/>
<accession>A0A1G9BKU8</accession>
<dbReference type="Pfam" id="PF18977">
    <property type="entry name" value="DUF5713"/>
    <property type="match status" value="1"/>
</dbReference>
<dbReference type="AlphaFoldDB" id="A0A1G9BKU8"/>
<evidence type="ECO:0000313" key="1">
    <source>
        <dbReference type="EMBL" id="SDK39870.1"/>
    </source>
</evidence>
<gene>
    <name evidence="1" type="ORF">SAMN05421806_107103</name>
</gene>
<protein>
    <submittedName>
        <fullName evidence="1">Uncharacterized protein</fullName>
    </submittedName>
</protein>
<dbReference type="Proteomes" id="UP000199155">
    <property type="component" value="Unassembled WGS sequence"/>
</dbReference>
<dbReference type="OrthoDB" id="8795357at2"/>
<evidence type="ECO:0000313" key="2">
    <source>
        <dbReference type="Proteomes" id="UP000199155"/>
    </source>
</evidence>
<name>A0A1G9BKU8_9ACTN</name>
<sequence length="114" mass="12668">MTVTNERIAAHAFLEPLYGDDDFYPAHVLDRGAAILTRLCARIEAERPADLAGLYVLTHAATEEFNALEEAFDEAGSEIDTVAREQIGEEFWFVAMAYGFEGADAEELVAPRDW</sequence>
<dbReference type="EMBL" id="FNFF01000007">
    <property type="protein sequence ID" value="SDK39870.1"/>
    <property type="molecule type" value="Genomic_DNA"/>
</dbReference>
<dbReference type="STRING" id="417292.SAMN05421806_107103"/>